<reference evidence="2 3" key="1">
    <citation type="journal article" date="2024" name="Plant J.">
        <title>Genome sequences and population genomics reveal climatic adaptation and genomic divergence between two closely related sweetgum species.</title>
        <authorList>
            <person name="Xu W.Q."/>
            <person name="Ren C.Q."/>
            <person name="Zhang X.Y."/>
            <person name="Comes H.P."/>
            <person name="Liu X.H."/>
            <person name="Li Y.G."/>
            <person name="Kettle C.J."/>
            <person name="Jalonen R."/>
            <person name="Gaisberger H."/>
            <person name="Ma Y.Z."/>
            <person name="Qiu Y.X."/>
        </authorList>
    </citation>
    <scope>NUCLEOTIDE SEQUENCE [LARGE SCALE GENOMIC DNA]</scope>
    <source>
        <strain evidence="2">Hangzhou</strain>
    </source>
</reference>
<sequence length="137" mass="15371">MPEGIQPNEARKRAFSQVFGVDGHGRERGVGCGGKPFGGRAAKATAALKEQVEKYKQLYEEEKARREEADCENVAARAEKIEFRENMERFNKCMESVKRHLGGSEVLAAFSQFRFSIQHVQLDSDETQPPDATRPLA</sequence>
<evidence type="ECO:0000313" key="3">
    <source>
        <dbReference type="Proteomes" id="UP001415857"/>
    </source>
</evidence>
<dbReference type="AlphaFoldDB" id="A0AAP0X968"/>
<organism evidence="2 3">
    <name type="scientific">Liquidambar formosana</name>
    <name type="common">Formosan gum</name>
    <dbReference type="NCBI Taxonomy" id="63359"/>
    <lineage>
        <taxon>Eukaryota</taxon>
        <taxon>Viridiplantae</taxon>
        <taxon>Streptophyta</taxon>
        <taxon>Embryophyta</taxon>
        <taxon>Tracheophyta</taxon>
        <taxon>Spermatophyta</taxon>
        <taxon>Magnoliopsida</taxon>
        <taxon>eudicotyledons</taxon>
        <taxon>Gunneridae</taxon>
        <taxon>Pentapetalae</taxon>
        <taxon>Saxifragales</taxon>
        <taxon>Altingiaceae</taxon>
        <taxon>Liquidambar</taxon>
    </lineage>
</organism>
<evidence type="ECO:0000313" key="2">
    <source>
        <dbReference type="EMBL" id="KAK9291413.1"/>
    </source>
</evidence>
<name>A0AAP0X968_LIQFO</name>
<protein>
    <submittedName>
        <fullName evidence="2">Uncharacterized protein</fullName>
    </submittedName>
</protein>
<evidence type="ECO:0000256" key="1">
    <source>
        <dbReference type="SAM" id="Coils"/>
    </source>
</evidence>
<feature type="coiled-coil region" evidence="1">
    <location>
        <begin position="41"/>
        <end position="79"/>
    </location>
</feature>
<dbReference type="EMBL" id="JBBPBK010000001">
    <property type="protein sequence ID" value="KAK9291413.1"/>
    <property type="molecule type" value="Genomic_DNA"/>
</dbReference>
<dbReference type="Proteomes" id="UP001415857">
    <property type="component" value="Unassembled WGS sequence"/>
</dbReference>
<keyword evidence="1" id="KW-0175">Coiled coil</keyword>
<proteinExistence type="predicted"/>
<comment type="caution">
    <text evidence="2">The sequence shown here is derived from an EMBL/GenBank/DDBJ whole genome shotgun (WGS) entry which is preliminary data.</text>
</comment>
<keyword evidence="3" id="KW-1185">Reference proteome</keyword>
<gene>
    <name evidence="2" type="ORF">L1049_019360</name>
</gene>
<accession>A0AAP0X968</accession>